<gene>
    <name evidence="3" type="ORF">L2764_03565</name>
</gene>
<dbReference type="GO" id="GO:0016301">
    <property type="term" value="F:kinase activity"/>
    <property type="evidence" value="ECO:0007669"/>
    <property type="project" value="UniProtKB-KW"/>
</dbReference>
<dbReference type="PROSITE" id="PS50887">
    <property type="entry name" value="GGDEF"/>
    <property type="match status" value="1"/>
</dbReference>
<dbReference type="Proteomes" id="UP001203423">
    <property type="component" value="Unassembled WGS sequence"/>
</dbReference>
<dbReference type="InterPro" id="IPR011990">
    <property type="entry name" value="TPR-like_helical_dom_sf"/>
</dbReference>
<dbReference type="SUPFAM" id="SSF48452">
    <property type="entry name" value="TPR-like"/>
    <property type="match status" value="2"/>
</dbReference>
<name>A0ABT0L7E3_9GAMM</name>
<dbReference type="Gene3D" id="3.30.70.270">
    <property type="match status" value="1"/>
</dbReference>
<protein>
    <submittedName>
        <fullName evidence="3">Histidine kinase</fullName>
    </submittedName>
</protein>
<keyword evidence="3" id="KW-0808">Transferase</keyword>
<dbReference type="SUPFAM" id="SSF55073">
    <property type="entry name" value="Nucleotide cyclase"/>
    <property type="match status" value="1"/>
</dbReference>
<organism evidence="3 4">
    <name type="scientific">Shewanella surugensis</name>
    <dbReference type="NCBI Taxonomy" id="212020"/>
    <lineage>
        <taxon>Bacteria</taxon>
        <taxon>Pseudomonadati</taxon>
        <taxon>Pseudomonadota</taxon>
        <taxon>Gammaproteobacteria</taxon>
        <taxon>Alteromonadales</taxon>
        <taxon>Shewanellaceae</taxon>
        <taxon>Shewanella</taxon>
    </lineage>
</organism>
<proteinExistence type="predicted"/>
<dbReference type="InterPro" id="IPR000160">
    <property type="entry name" value="GGDEF_dom"/>
</dbReference>
<sequence length="616" mass="70978">MDFRCILLSLIFWLTPTEVNSEEQVRSINTFLYQHPDQAVNTISTFLYKKPDQPLNRFNTLLYQYPNQVLSTVNHLEKKLSKDSLSATTQLRIALLKCNAYLQIGENEAALNLARLSEAKAKKNKHEQARPYFMLCMAEAYANLNDIQQALPLLYSAITLARQDKQPQALISGLWLRSKLDARVENYDPAKDDLTLALDLYPELYEQKSQWSWPPKAYLYATMAKLQQQTGHKEKADSFMERAFKSPHVEGKIELNLALDMAKIALENKQEQTRKSALQQARLLLPELGTELELAYAYSKIAYIDFHNKRFDSATQLLNLSIKTFTKQHKTIENMRAKCLLAQVKLTRGIKSEGVKLMLDAIKIGIKNQFYQDLEQSYRVISKYYAENGQYELAFKYQQKRFQTQKNENDYIKRIWLLQLKSDSSRQEVLQANKTQPTKTFLKAPFLLSQSLYIVTAVILLILCVMMTYKHLSRVRAKPSNKILSVSPQETTTLSEMERLLNGSKQGHTPLSLLIFDPSYINKHDLPTIIAQLKNTLREQDKLLHYDNDQLLIFLPHTSEKGALNVIQQLIIALSPWQDDHRVNIGLSTMQQFDNMGSMIKRASINLLSKIKSNES</sequence>
<reference evidence="3 4" key="1">
    <citation type="submission" date="2022-01" db="EMBL/GenBank/DDBJ databases">
        <title>Whole genome-based taxonomy of the Shewanellaceae.</title>
        <authorList>
            <person name="Martin-Rodriguez A.J."/>
        </authorList>
    </citation>
    <scope>NUCLEOTIDE SEQUENCE [LARGE SCALE GENOMIC DNA]</scope>
    <source>
        <strain evidence="3 4">DSM 17177</strain>
    </source>
</reference>
<comment type="caution">
    <text evidence="3">The sequence shown here is derived from an EMBL/GenBank/DDBJ whole genome shotgun (WGS) entry which is preliminary data.</text>
</comment>
<dbReference type="InterPro" id="IPR043128">
    <property type="entry name" value="Rev_trsase/Diguanyl_cyclase"/>
</dbReference>
<keyword evidence="1" id="KW-1133">Transmembrane helix</keyword>
<dbReference type="EMBL" id="JAKIKS010000008">
    <property type="protein sequence ID" value="MCL1123583.1"/>
    <property type="molecule type" value="Genomic_DNA"/>
</dbReference>
<feature type="domain" description="GGDEF" evidence="2">
    <location>
        <begin position="509"/>
        <end position="616"/>
    </location>
</feature>
<dbReference type="Gene3D" id="1.25.40.10">
    <property type="entry name" value="Tetratricopeptide repeat domain"/>
    <property type="match status" value="2"/>
</dbReference>
<keyword evidence="1" id="KW-0812">Transmembrane</keyword>
<evidence type="ECO:0000259" key="2">
    <source>
        <dbReference type="PROSITE" id="PS50887"/>
    </source>
</evidence>
<evidence type="ECO:0000313" key="4">
    <source>
        <dbReference type="Proteomes" id="UP001203423"/>
    </source>
</evidence>
<feature type="transmembrane region" description="Helical" evidence="1">
    <location>
        <begin position="451"/>
        <end position="469"/>
    </location>
</feature>
<dbReference type="InterPro" id="IPR029787">
    <property type="entry name" value="Nucleotide_cyclase"/>
</dbReference>
<keyword evidence="3" id="KW-0418">Kinase</keyword>
<keyword evidence="4" id="KW-1185">Reference proteome</keyword>
<evidence type="ECO:0000256" key="1">
    <source>
        <dbReference type="SAM" id="Phobius"/>
    </source>
</evidence>
<dbReference type="RefSeq" id="WP_248938868.1">
    <property type="nucleotide sequence ID" value="NZ_JAKIKS010000008.1"/>
</dbReference>
<accession>A0ABT0L7E3</accession>
<keyword evidence="1" id="KW-0472">Membrane</keyword>
<evidence type="ECO:0000313" key="3">
    <source>
        <dbReference type="EMBL" id="MCL1123583.1"/>
    </source>
</evidence>